<feature type="region of interest" description="Disordered" evidence="1">
    <location>
        <begin position="172"/>
        <end position="274"/>
    </location>
</feature>
<dbReference type="OrthoDB" id="5516707at2"/>
<gene>
    <name evidence="2" type="ORF">DB32_008226</name>
</gene>
<dbReference type="KEGG" id="samy:DB32_008226"/>
<proteinExistence type="predicted"/>
<dbReference type="RefSeq" id="WP_053237981.1">
    <property type="nucleotide sequence ID" value="NZ_CP011125.1"/>
</dbReference>
<name>A0A0F6W9X0_9BACT</name>
<keyword evidence="3" id="KW-1185">Reference proteome</keyword>
<organism evidence="2 3">
    <name type="scientific">Sandaracinus amylolyticus</name>
    <dbReference type="NCBI Taxonomy" id="927083"/>
    <lineage>
        <taxon>Bacteria</taxon>
        <taxon>Pseudomonadati</taxon>
        <taxon>Myxococcota</taxon>
        <taxon>Polyangia</taxon>
        <taxon>Polyangiales</taxon>
        <taxon>Sandaracinaceae</taxon>
        <taxon>Sandaracinus</taxon>
    </lineage>
</organism>
<protein>
    <submittedName>
        <fullName evidence="2">Uncharacterized protein</fullName>
    </submittedName>
</protein>
<evidence type="ECO:0000256" key="1">
    <source>
        <dbReference type="SAM" id="MobiDB-lite"/>
    </source>
</evidence>
<feature type="compositionally biased region" description="Low complexity" evidence="1">
    <location>
        <begin position="253"/>
        <end position="262"/>
    </location>
</feature>
<dbReference type="STRING" id="927083.DB32_008226"/>
<accession>A0A0F6W9X0</accession>
<evidence type="ECO:0000313" key="3">
    <source>
        <dbReference type="Proteomes" id="UP000034883"/>
    </source>
</evidence>
<feature type="region of interest" description="Disordered" evidence="1">
    <location>
        <begin position="1"/>
        <end position="27"/>
    </location>
</feature>
<feature type="compositionally biased region" description="Basic and acidic residues" evidence="1">
    <location>
        <begin position="177"/>
        <end position="187"/>
    </location>
</feature>
<evidence type="ECO:0000313" key="2">
    <source>
        <dbReference type="EMBL" id="AKF11077.1"/>
    </source>
</evidence>
<dbReference type="Proteomes" id="UP000034883">
    <property type="component" value="Chromosome"/>
</dbReference>
<feature type="compositionally biased region" description="Low complexity" evidence="1">
    <location>
        <begin position="196"/>
        <end position="209"/>
    </location>
</feature>
<reference evidence="2 3" key="1">
    <citation type="submission" date="2015-03" db="EMBL/GenBank/DDBJ databases">
        <title>Genome assembly of Sandaracinus amylolyticus DSM 53668.</title>
        <authorList>
            <person name="Sharma G."/>
            <person name="Subramanian S."/>
        </authorList>
    </citation>
    <scope>NUCLEOTIDE SEQUENCE [LARGE SCALE GENOMIC DNA]</scope>
    <source>
        <strain evidence="2 3">DSM 53668</strain>
    </source>
</reference>
<dbReference type="EMBL" id="CP011125">
    <property type="protein sequence ID" value="AKF11077.1"/>
    <property type="molecule type" value="Genomic_DNA"/>
</dbReference>
<feature type="compositionally biased region" description="Basic residues" evidence="1">
    <location>
        <begin position="263"/>
        <end position="274"/>
    </location>
</feature>
<dbReference type="AlphaFoldDB" id="A0A0F6W9X0"/>
<sequence>MANTKTPQRKFTAKTAGGRARRRGRTEVSATPIAIRSSVPLTPAFETAIRVRLARAVGHMATLIERGTVRFEDVNGPRGGVDVECRVRLVMSGIPSVIASARGATAPKAFAAVLPKVKTGAQRTVDKRAIAAPPPTTKKAAAKKKTPARRAKQVAVAGSLIGRRVGRSAENLTAALDRPEKRRRDAYVDTSMPGVSATARRAGGTSTARRNTKKRTSRMAAALEDSARDTPSRKSTRPGGPNRLRSGNKLGQRARASTSSPKARAKRARSPRPS</sequence>